<evidence type="ECO:0000256" key="5">
    <source>
        <dbReference type="ARBA" id="ARBA00035341"/>
    </source>
</evidence>
<proteinExistence type="inferred from homology"/>
<accession>A0AAN7WJR9</accession>
<dbReference type="PANTHER" id="PTHR28235:SF1">
    <property type="entry name" value="SMALL RIBOSOMAL SUBUNIT PROTEIN MS41"/>
    <property type="match status" value="1"/>
</dbReference>
<keyword evidence="3" id="KW-0496">Mitochondrion</keyword>
<dbReference type="InterPro" id="IPR039603">
    <property type="entry name" value="Ribosomal_mS41"/>
</dbReference>
<dbReference type="Pfam" id="PF09597">
    <property type="entry name" value="SAM_Ribosomal_mS41"/>
    <property type="match status" value="1"/>
</dbReference>
<evidence type="ECO:0000256" key="1">
    <source>
        <dbReference type="ARBA" id="ARBA00004173"/>
    </source>
</evidence>
<gene>
    <name evidence="7" type="ORF">RI543_000840</name>
</gene>
<dbReference type="AlphaFoldDB" id="A0AAN7WJR9"/>
<reference evidence="8" key="1">
    <citation type="submission" date="2023-07" db="EMBL/GenBank/DDBJ databases">
        <title>A draft genome of Kazachstania heterogenica Y-27499.</title>
        <authorList>
            <person name="Donic C."/>
            <person name="Kralova J.S."/>
            <person name="Fidel L."/>
            <person name="Ben-Dor S."/>
            <person name="Jung S."/>
        </authorList>
    </citation>
    <scope>NUCLEOTIDE SEQUENCE [LARGE SCALE GENOMIC DNA]</scope>
    <source>
        <strain evidence="8">Y27499</strain>
    </source>
</reference>
<comment type="similarity">
    <text evidence="2">Belongs to the mitochondrion-specific ribosomal protein mS41 family.</text>
</comment>
<evidence type="ECO:0000256" key="3">
    <source>
        <dbReference type="ARBA" id="ARBA00023128"/>
    </source>
</evidence>
<keyword evidence="8" id="KW-1185">Reference proteome</keyword>
<dbReference type="PANTHER" id="PTHR28235">
    <property type="entry name" value="PROTEIN FYV4, MITOCHONDRIAL"/>
    <property type="match status" value="1"/>
</dbReference>
<evidence type="ECO:0000259" key="6">
    <source>
        <dbReference type="SMART" id="SM01238"/>
    </source>
</evidence>
<evidence type="ECO:0000313" key="8">
    <source>
        <dbReference type="Proteomes" id="UP001306508"/>
    </source>
</evidence>
<sequence length="130" mass="15264">MFLNRIYRLSSTTITRSISIARPIPKPTNNVPDVETFLKLIGRNCVEFKDTYENKWDNLFLWDGPVLKEKGVPIQQRKYILSQVQNFRISGDQSIKEVKKGKKSFFGGERKRKAFKARWIAIARSERKEQ</sequence>
<evidence type="ECO:0000313" key="7">
    <source>
        <dbReference type="EMBL" id="KAK5781655.1"/>
    </source>
</evidence>
<comment type="caution">
    <text evidence="7">The sequence shown here is derived from an EMBL/GenBank/DDBJ whole genome shotgun (WGS) entry which is preliminary data.</text>
</comment>
<organism evidence="7 8">
    <name type="scientific">Arxiozyma heterogenica</name>
    <dbReference type="NCBI Taxonomy" id="278026"/>
    <lineage>
        <taxon>Eukaryota</taxon>
        <taxon>Fungi</taxon>
        <taxon>Dikarya</taxon>
        <taxon>Ascomycota</taxon>
        <taxon>Saccharomycotina</taxon>
        <taxon>Saccharomycetes</taxon>
        <taxon>Saccharomycetales</taxon>
        <taxon>Saccharomycetaceae</taxon>
        <taxon>Arxiozyma</taxon>
    </lineage>
</organism>
<evidence type="ECO:0000256" key="2">
    <source>
        <dbReference type="ARBA" id="ARBA00010492"/>
    </source>
</evidence>
<evidence type="ECO:0000256" key="4">
    <source>
        <dbReference type="ARBA" id="ARBA00035129"/>
    </source>
</evidence>
<name>A0AAN7WJR9_9SACH</name>
<dbReference type="InterPro" id="IPR019083">
    <property type="entry name" value="SAM_Ribosomal_mS41"/>
</dbReference>
<dbReference type="Proteomes" id="UP001306508">
    <property type="component" value="Unassembled WGS sequence"/>
</dbReference>
<comment type="subcellular location">
    <subcellularLocation>
        <location evidence="1">Mitochondrion</location>
    </subcellularLocation>
</comment>
<protein>
    <recommendedName>
        <fullName evidence="4">Small ribosomal subunit protein mS41</fullName>
    </recommendedName>
    <alternativeName>
        <fullName evidence="5">Protein FYV4, mitochondrial</fullName>
    </alternativeName>
</protein>
<dbReference type="GO" id="GO:0005739">
    <property type="term" value="C:mitochondrion"/>
    <property type="evidence" value="ECO:0007669"/>
    <property type="project" value="UniProtKB-SubCell"/>
</dbReference>
<dbReference type="EMBL" id="JAWIZZ010000031">
    <property type="protein sequence ID" value="KAK5781655.1"/>
    <property type="molecule type" value="Genomic_DNA"/>
</dbReference>
<dbReference type="SMART" id="SM01238">
    <property type="entry name" value="IGR"/>
    <property type="match status" value="1"/>
</dbReference>
<feature type="domain" description="Small ribosomal subunit protein mS41 SAM" evidence="6">
    <location>
        <begin position="34"/>
        <end position="90"/>
    </location>
</feature>